<dbReference type="EMBL" id="CP000504">
    <property type="protein sequence ID" value="ABL87188.1"/>
    <property type="molecule type" value="Genomic_DNA"/>
</dbReference>
<dbReference type="InterPro" id="IPR036291">
    <property type="entry name" value="NAD(P)-bd_dom_sf"/>
</dbReference>
<accession>A1RQF6</accession>
<feature type="domain" description="NAD-dependent epimerase/dehydratase" evidence="1">
    <location>
        <begin position="3"/>
        <end position="190"/>
    </location>
</feature>
<dbReference type="Pfam" id="PF01370">
    <property type="entry name" value="Epimerase"/>
    <property type="match status" value="1"/>
</dbReference>
<dbReference type="eggNOG" id="arCOG03016">
    <property type="taxonomic scope" value="Archaea"/>
</dbReference>
<dbReference type="GO" id="GO:0044877">
    <property type="term" value="F:protein-containing complex binding"/>
    <property type="evidence" value="ECO:0007669"/>
    <property type="project" value="TreeGrafter"/>
</dbReference>
<dbReference type="OrthoDB" id="213145at2157"/>
<organism evidence="2 3">
    <name type="scientific">Pyrobaculum islandicum (strain DSM 4184 / JCM 9189 / GEO3)</name>
    <dbReference type="NCBI Taxonomy" id="384616"/>
    <lineage>
        <taxon>Archaea</taxon>
        <taxon>Thermoproteota</taxon>
        <taxon>Thermoprotei</taxon>
        <taxon>Thermoproteales</taxon>
        <taxon>Thermoproteaceae</taxon>
        <taxon>Pyrobaculum</taxon>
    </lineage>
</organism>
<keyword evidence="3" id="KW-1185">Reference proteome</keyword>
<dbReference type="SUPFAM" id="SSF51735">
    <property type="entry name" value="NAD(P)-binding Rossmann-fold domains"/>
    <property type="match status" value="1"/>
</dbReference>
<dbReference type="InterPro" id="IPR051207">
    <property type="entry name" value="ComplexI_NDUFA9_subunit"/>
</dbReference>
<dbReference type="HOGENOM" id="CLU_870449_0_0_2"/>
<evidence type="ECO:0000259" key="1">
    <source>
        <dbReference type="Pfam" id="PF01370"/>
    </source>
</evidence>
<dbReference type="GeneID" id="4618286"/>
<protein>
    <submittedName>
        <fullName evidence="2">NAD-dependent epimerase/dehydratase</fullName>
    </submittedName>
</protein>
<dbReference type="PANTHER" id="PTHR12126">
    <property type="entry name" value="NADH-UBIQUINONE OXIDOREDUCTASE 39 KDA SUBUNIT-RELATED"/>
    <property type="match status" value="1"/>
</dbReference>
<proteinExistence type="predicted"/>
<dbReference type="InterPro" id="IPR001509">
    <property type="entry name" value="Epimerase_deHydtase"/>
</dbReference>
<dbReference type="STRING" id="384616.Pisl_0004"/>
<sequence>MRILIFGGLGFIGANLAEALSEYELYVAHRPGSREAKPQVARFVAQYATLLEYTDPATAFEKTRPHVVINLVGQYYGRSQELWQANAEFPRLLCDAARRAGWRGKVVHFSAATVRGPVGAIIEEEELHLHGVVPDNDFDRSKAAGEEAVANCFNDWVIVRPALVYGRFNTHPEWVTLTRFVKRGVAPMLKARVSAISVRELAKVVKASLALARQYFFATECQPRPLSEFVRAIAKALGRRVVPIPIPTAVLHIAASPEFKRHLPYLDKAFSCEKMRRLLGLEPRPNFETEVREMVESINV</sequence>
<dbReference type="Proteomes" id="UP000002595">
    <property type="component" value="Chromosome"/>
</dbReference>
<gene>
    <name evidence="2" type="ordered locus">Pisl_0004</name>
</gene>
<evidence type="ECO:0000313" key="2">
    <source>
        <dbReference type="EMBL" id="ABL87188.1"/>
    </source>
</evidence>
<dbReference type="Gene3D" id="3.40.50.720">
    <property type="entry name" value="NAD(P)-binding Rossmann-like Domain"/>
    <property type="match status" value="1"/>
</dbReference>
<reference evidence="2" key="1">
    <citation type="submission" date="2006-12" db="EMBL/GenBank/DDBJ databases">
        <title>Complete sequence of Pyrobaculum islandicum DSM 4184.</title>
        <authorList>
            <person name="Copeland A."/>
            <person name="Lucas S."/>
            <person name="Lapidus A."/>
            <person name="Barry K."/>
            <person name="Detter J.C."/>
            <person name="Glavina del Rio T."/>
            <person name="Dalin E."/>
            <person name="Tice H."/>
            <person name="Pitluck S."/>
            <person name="Meincke L."/>
            <person name="Brettin T."/>
            <person name="Bruce D."/>
            <person name="Han C."/>
            <person name="Tapia R."/>
            <person name="Gilna P."/>
            <person name="Schmutz J."/>
            <person name="Larimer F."/>
            <person name="Land M."/>
            <person name="Hauser L."/>
            <person name="Kyrpides N."/>
            <person name="Mikhailova N."/>
            <person name="Cozen A.E."/>
            <person name="Fitz-Gibbon S.T."/>
            <person name="House C.H."/>
            <person name="Saltikov C."/>
            <person name="Lowe T."/>
            <person name="Richardson P."/>
        </authorList>
    </citation>
    <scope>NUCLEOTIDE SEQUENCE [LARGE SCALE GENOMIC DNA]</scope>
    <source>
        <strain evidence="2">DSM 4184</strain>
    </source>
</reference>
<dbReference type="RefSeq" id="WP_011761765.1">
    <property type="nucleotide sequence ID" value="NC_008701.1"/>
</dbReference>
<dbReference type="PANTHER" id="PTHR12126:SF11">
    <property type="entry name" value="NADH DEHYDROGENASE [UBIQUINONE] 1 ALPHA SUBCOMPLEX SUBUNIT 9, MITOCHONDRIAL"/>
    <property type="match status" value="1"/>
</dbReference>
<dbReference type="AlphaFoldDB" id="A1RQF6"/>
<evidence type="ECO:0000313" key="3">
    <source>
        <dbReference type="Proteomes" id="UP000002595"/>
    </source>
</evidence>
<name>A1RQF6_PYRIL</name>
<dbReference type="KEGG" id="pis:Pisl_0004"/>